<feature type="compositionally biased region" description="Polar residues" evidence="1">
    <location>
        <begin position="238"/>
        <end position="257"/>
    </location>
</feature>
<evidence type="ECO:0000313" key="4">
    <source>
        <dbReference type="Proteomes" id="UP000626109"/>
    </source>
</evidence>
<name>A0A813KKF0_POLGL</name>
<dbReference type="EMBL" id="CAJNNW010031283">
    <property type="protein sequence ID" value="CAE8706930.1"/>
    <property type="molecule type" value="Genomic_DNA"/>
</dbReference>
<dbReference type="InterPro" id="IPR012677">
    <property type="entry name" value="Nucleotide-bd_a/b_plait_sf"/>
</dbReference>
<evidence type="ECO:0000259" key="2">
    <source>
        <dbReference type="Pfam" id="PF04059"/>
    </source>
</evidence>
<dbReference type="Pfam" id="PF04059">
    <property type="entry name" value="RRM_2"/>
    <property type="match status" value="1"/>
</dbReference>
<organism evidence="3 4">
    <name type="scientific">Polarella glacialis</name>
    <name type="common">Dinoflagellate</name>
    <dbReference type="NCBI Taxonomy" id="89957"/>
    <lineage>
        <taxon>Eukaryota</taxon>
        <taxon>Sar</taxon>
        <taxon>Alveolata</taxon>
        <taxon>Dinophyceae</taxon>
        <taxon>Suessiales</taxon>
        <taxon>Suessiaceae</taxon>
        <taxon>Polarella</taxon>
    </lineage>
</organism>
<feature type="compositionally biased region" description="Low complexity" evidence="1">
    <location>
        <begin position="313"/>
        <end position="331"/>
    </location>
</feature>
<feature type="domain" description="Mei2-like C-terminal RNA recognition motif" evidence="2">
    <location>
        <begin position="104"/>
        <end position="197"/>
    </location>
</feature>
<feature type="region of interest" description="Disordered" evidence="1">
    <location>
        <begin position="215"/>
        <end position="297"/>
    </location>
</feature>
<dbReference type="AlphaFoldDB" id="A0A813KKF0"/>
<comment type="caution">
    <text evidence="3">The sequence shown here is derived from an EMBL/GenBank/DDBJ whole genome shotgun (WGS) entry which is preliminary data.</text>
</comment>
<dbReference type="GO" id="GO:0003676">
    <property type="term" value="F:nucleic acid binding"/>
    <property type="evidence" value="ECO:0007669"/>
    <property type="project" value="InterPro"/>
</dbReference>
<feature type="region of interest" description="Disordered" evidence="1">
    <location>
        <begin position="311"/>
        <end position="331"/>
    </location>
</feature>
<dbReference type="Gene3D" id="3.30.70.330">
    <property type="match status" value="1"/>
</dbReference>
<proteinExistence type="predicted"/>
<evidence type="ECO:0000313" key="3">
    <source>
        <dbReference type="EMBL" id="CAE8706930.1"/>
    </source>
</evidence>
<accession>A0A813KKF0</accession>
<sequence>MVFKDLAPWSQSVAELTVKVKNTFLQFEDDDDEEFPIPSFWRQRSDSACYPSNKTGLFEEDDGSKSEVRATAQRSATAPLAEVRDDLSEIVEQNDVSWSSKQLTVMMRNIPNRYTQQMVLDEVRQAGFADTFDFFYLPLDAKTGCNRGYAFVNFTTAFHADGFKQLFGGYRMKRSNSQKVIAVVPAELQGWEANYTKFSRVHLTQKDPASWPLFFGGPASGAMPNPGLDEQQHHNHFPMQSSATSTGESALMQQQPQPHLRKETLKGQQPQLQQPQQQQQQYQQQQRQQQQQPQRQPPLRLQLRLHLDLPSGQHRQTQQHQQQQQQQQQQPQQQQQTHNFCTCCGRQVLDKQAKFCGSCGRSVLEEGPSVYDLAQCARGEAHVPEEKHMCQRTSTRGRQHCSFQSSFCVRMLLVSLASSCFPVAQERVTTSIPR</sequence>
<evidence type="ECO:0000256" key="1">
    <source>
        <dbReference type="SAM" id="MobiDB-lite"/>
    </source>
</evidence>
<dbReference type="InterPro" id="IPR007201">
    <property type="entry name" value="Mei2-like_Rrm_C"/>
</dbReference>
<dbReference type="CDD" id="cd12277">
    <property type="entry name" value="RRM3_MEI2_EAR1_like"/>
    <property type="match status" value="1"/>
</dbReference>
<gene>
    <name evidence="3" type="ORF">PGLA2088_LOCUS34327</name>
</gene>
<dbReference type="InterPro" id="IPR035979">
    <property type="entry name" value="RBD_domain_sf"/>
</dbReference>
<protein>
    <recommendedName>
        <fullName evidence="2">Mei2-like C-terminal RNA recognition motif domain-containing protein</fullName>
    </recommendedName>
</protein>
<dbReference type="Proteomes" id="UP000626109">
    <property type="component" value="Unassembled WGS sequence"/>
</dbReference>
<feature type="compositionally biased region" description="Low complexity" evidence="1">
    <location>
        <begin position="268"/>
        <end position="297"/>
    </location>
</feature>
<dbReference type="SUPFAM" id="SSF54928">
    <property type="entry name" value="RNA-binding domain, RBD"/>
    <property type="match status" value="1"/>
</dbReference>
<reference evidence="3" key="1">
    <citation type="submission" date="2021-02" db="EMBL/GenBank/DDBJ databases">
        <authorList>
            <person name="Dougan E. K."/>
            <person name="Rhodes N."/>
            <person name="Thang M."/>
            <person name="Chan C."/>
        </authorList>
    </citation>
    <scope>NUCLEOTIDE SEQUENCE</scope>
</reference>